<evidence type="ECO:0000259" key="1">
    <source>
        <dbReference type="PROSITE" id="PS50994"/>
    </source>
</evidence>
<evidence type="ECO:0000313" key="2">
    <source>
        <dbReference type="EMBL" id="GAH48778.1"/>
    </source>
</evidence>
<gene>
    <name evidence="2" type="ORF">S03H2_31454</name>
</gene>
<dbReference type="SUPFAM" id="SSF53098">
    <property type="entry name" value="Ribonuclease H-like"/>
    <property type="match status" value="1"/>
</dbReference>
<dbReference type="InterPro" id="IPR036397">
    <property type="entry name" value="RNaseH_sf"/>
</dbReference>
<dbReference type="AlphaFoldDB" id="X1HU07"/>
<dbReference type="PROSITE" id="PS50994">
    <property type="entry name" value="INTEGRASE"/>
    <property type="match status" value="1"/>
</dbReference>
<dbReference type="GO" id="GO:0003676">
    <property type="term" value="F:nucleic acid binding"/>
    <property type="evidence" value="ECO:0007669"/>
    <property type="project" value="InterPro"/>
</dbReference>
<organism evidence="2">
    <name type="scientific">marine sediment metagenome</name>
    <dbReference type="NCBI Taxonomy" id="412755"/>
    <lineage>
        <taxon>unclassified sequences</taxon>
        <taxon>metagenomes</taxon>
        <taxon>ecological metagenomes</taxon>
    </lineage>
</organism>
<accession>X1HU07</accession>
<proteinExistence type="predicted"/>
<dbReference type="Pfam" id="PF13683">
    <property type="entry name" value="rve_3"/>
    <property type="match status" value="1"/>
</dbReference>
<protein>
    <recommendedName>
        <fullName evidence="1">Integrase catalytic domain-containing protein</fullName>
    </recommendedName>
</protein>
<dbReference type="EMBL" id="BARU01019073">
    <property type="protein sequence ID" value="GAH48778.1"/>
    <property type="molecule type" value="Genomic_DNA"/>
</dbReference>
<dbReference type="InterPro" id="IPR012337">
    <property type="entry name" value="RNaseH-like_sf"/>
</dbReference>
<dbReference type="GO" id="GO:0015074">
    <property type="term" value="P:DNA integration"/>
    <property type="evidence" value="ECO:0007669"/>
    <property type="project" value="InterPro"/>
</dbReference>
<name>X1HU07_9ZZZZ</name>
<reference evidence="2" key="1">
    <citation type="journal article" date="2014" name="Front. Microbiol.">
        <title>High frequency of phylogenetically diverse reductive dehalogenase-homologous genes in deep subseafloor sedimentary metagenomes.</title>
        <authorList>
            <person name="Kawai M."/>
            <person name="Futagami T."/>
            <person name="Toyoda A."/>
            <person name="Takaki Y."/>
            <person name="Nishi S."/>
            <person name="Hori S."/>
            <person name="Arai W."/>
            <person name="Tsubouchi T."/>
            <person name="Morono Y."/>
            <person name="Uchiyama I."/>
            <person name="Ito T."/>
            <person name="Fujiyama A."/>
            <person name="Inagaki F."/>
            <person name="Takami H."/>
        </authorList>
    </citation>
    <scope>NUCLEOTIDE SEQUENCE</scope>
    <source>
        <strain evidence="2">Expedition CK06-06</strain>
    </source>
</reference>
<feature type="domain" description="Integrase catalytic" evidence="1">
    <location>
        <begin position="1"/>
        <end position="72"/>
    </location>
</feature>
<dbReference type="Gene3D" id="3.30.420.10">
    <property type="entry name" value="Ribonuclease H-like superfamily/Ribonuclease H"/>
    <property type="match status" value="1"/>
</dbReference>
<comment type="caution">
    <text evidence="2">The sequence shown here is derived from an EMBL/GenBank/DDBJ whole genome shotgun (WGS) entry which is preliminary data.</text>
</comment>
<sequence length="88" mass="10649">MVYNYPKSPKMNAFVERVNGTVQSEYLDRFYEETSVNKINEILYDCLIEYNFYRPHRSLNLLTPIEYCSKLNNRDAEMVQMYWTQTNT</sequence>
<dbReference type="InterPro" id="IPR001584">
    <property type="entry name" value="Integrase_cat-core"/>
</dbReference>